<name>J0PBH8_9BACT</name>
<organism evidence="7 8">
    <name type="scientific">Saprospira grandis DSM 2844</name>
    <dbReference type="NCBI Taxonomy" id="694433"/>
    <lineage>
        <taxon>Bacteria</taxon>
        <taxon>Pseudomonadati</taxon>
        <taxon>Bacteroidota</taxon>
        <taxon>Saprospiria</taxon>
        <taxon>Saprospirales</taxon>
        <taxon>Saprospiraceae</taxon>
        <taxon>Saprospira</taxon>
    </lineage>
</organism>
<accession>J0PBH8</accession>
<gene>
    <name evidence="7" type="ORF">SapgrDRAFT_3360</name>
</gene>
<evidence type="ECO:0000256" key="1">
    <source>
        <dbReference type="ARBA" id="ARBA00004167"/>
    </source>
</evidence>
<dbReference type="InterPro" id="IPR037682">
    <property type="entry name" value="TonB_C"/>
</dbReference>
<dbReference type="SUPFAM" id="SSF74653">
    <property type="entry name" value="TolA/TonB C-terminal domain"/>
    <property type="match status" value="1"/>
</dbReference>
<dbReference type="EMBL" id="JH719942">
    <property type="protein sequence ID" value="EJF55002.1"/>
    <property type="molecule type" value="Genomic_DNA"/>
</dbReference>
<sequence>MYYRYLFLFLFFLGGIQATQAAGAPQYIVEIDTLVPPPPARPQCLDFIDHEPICCYYLKEHCQENESDQERKQCGDLALRDDLMSALIYPKAAKEKSLEATVYIRYTVTVEGKMKNIELAKLVGEENMGFEEAALNAVKTVAKTAKWEATKHKGKYIPMKMVVPIKFKLEEQD</sequence>
<dbReference type="Pfam" id="PF03544">
    <property type="entry name" value="TonB_C"/>
    <property type="match status" value="1"/>
</dbReference>
<keyword evidence="3" id="KW-1133">Transmembrane helix</keyword>
<proteinExistence type="predicted"/>
<evidence type="ECO:0000256" key="4">
    <source>
        <dbReference type="ARBA" id="ARBA00023136"/>
    </source>
</evidence>
<dbReference type="InterPro" id="IPR006260">
    <property type="entry name" value="TonB/TolA_C"/>
</dbReference>
<evidence type="ECO:0000259" key="6">
    <source>
        <dbReference type="PROSITE" id="PS52015"/>
    </source>
</evidence>
<feature type="domain" description="TonB C-terminal" evidence="6">
    <location>
        <begin position="74"/>
        <end position="173"/>
    </location>
</feature>
<evidence type="ECO:0000256" key="2">
    <source>
        <dbReference type="ARBA" id="ARBA00022692"/>
    </source>
</evidence>
<keyword evidence="5" id="KW-0732">Signal</keyword>
<dbReference type="HOGENOM" id="CLU_1433553_0_0_10"/>
<protein>
    <submittedName>
        <fullName evidence="7">TonB family protein</fullName>
    </submittedName>
</protein>
<feature type="signal peptide" evidence="5">
    <location>
        <begin position="1"/>
        <end position="21"/>
    </location>
</feature>
<dbReference type="GO" id="GO:0016020">
    <property type="term" value="C:membrane"/>
    <property type="evidence" value="ECO:0007669"/>
    <property type="project" value="UniProtKB-SubCell"/>
</dbReference>
<reference evidence="8" key="1">
    <citation type="journal article" date="2012" name="Stand. Genomic Sci.">
        <title>Permanent draft genome sequence of the gliding predator Saprospira grandis strain Sa g1 (= HR1).</title>
        <authorList>
            <person name="Mavromatis K."/>
            <person name="Chertkov O."/>
            <person name="Lapidus A."/>
            <person name="Nolan M."/>
            <person name="Lucas S."/>
            <person name="Tice H."/>
            <person name="Del Rio T.G."/>
            <person name="Cheng J.F."/>
            <person name="Han C."/>
            <person name="Tapia R."/>
            <person name="Bruce D."/>
            <person name="Goodwin L.A."/>
            <person name="Pitluck S."/>
            <person name="Huntemann M."/>
            <person name="Liolios K."/>
            <person name="Pagani I."/>
            <person name="Ivanova N."/>
            <person name="Mikhailova N."/>
            <person name="Pati A."/>
            <person name="Chen A."/>
            <person name="Palaniappan K."/>
            <person name="Land M."/>
            <person name="Brambilla E.M."/>
            <person name="Rohde M."/>
            <person name="Spring S."/>
            <person name="Goker M."/>
            <person name="Detter J.C."/>
            <person name="Bristow J."/>
            <person name="Eisen J.A."/>
            <person name="Markowitz V."/>
            <person name="Hugenholtz P."/>
            <person name="Kyrpides N.C."/>
            <person name="Klenk H.P."/>
            <person name="Woyke T."/>
        </authorList>
    </citation>
    <scope>NUCLEOTIDE SEQUENCE [LARGE SCALE GENOMIC DNA]</scope>
    <source>
        <strain evidence="8">DSM 2844</strain>
    </source>
</reference>
<comment type="subcellular location">
    <subcellularLocation>
        <location evidence="1">Membrane</location>
        <topology evidence="1">Single-pass membrane protein</topology>
    </subcellularLocation>
</comment>
<evidence type="ECO:0000256" key="5">
    <source>
        <dbReference type="SAM" id="SignalP"/>
    </source>
</evidence>
<dbReference type="Gene3D" id="3.30.1150.10">
    <property type="match status" value="1"/>
</dbReference>
<evidence type="ECO:0000313" key="8">
    <source>
        <dbReference type="Proteomes" id="UP000005113"/>
    </source>
</evidence>
<evidence type="ECO:0000256" key="3">
    <source>
        <dbReference type="ARBA" id="ARBA00022989"/>
    </source>
</evidence>
<dbReference type="Proteomes" id="UP000005113">
    <property type="component" value="Unassembled WGS sequence"/>
</dbReference>
<feature type="chain" id="PRO_5003737720" evidence="5">
    <location>
        <begin position="22"/>
        <end position="173"/>
    </location>
</feature>
<dbReference type="PROSITE" id="PS52015">
    <property type="entry name" value="TONB_CTD"/>
    <property type="match status" value="1"/>
</dbReference>
<dbReference type="GO" id="GO:0055085">
    <property type="term" value="P:transmembrane transport"/>
    <property type="evidence" value="ECO:0007669"/>
    <property type="project" value="InterPro"/>
</dbReference>
<evidence type="ECO:0000313" key="7">
    <source>
        <dbReference type="EMBL" id="EJF55002.1"/>
    </source>
</evidence>
<keyword evidence="2" id="KW-0812">Transmembrane</keyword>
<dbReference type="AlphaFoldDB" id="J0PBH8"/>
<keyword evidence="4" id="KW-0472">Membrane</keyword>
<dbReference type="OrthoDB" id="9814002at2"/>
<dbReference type="NCBIfam" id="TIGR01352">
    <property type="entry name" value="tonB_Cterm"/>
    <property type="match status" value="1"/>
</dbReference>